<comment type="caution">
    <text evidence="3">The sequence shown here is derived from an EMBL/GenBank/DDBJ whole genome shotgun (WGS) entry which is preliminary data.</text>
</comment>
<feature type="compositionally biased region" description="Basic and acidic residues" evidence="1">
    <location>
        <begin position="69"/>
        <end position="84"/>
    </location>
</feature>
<feature type="signal peptide" evidence="2">
    <location>
        <begin position="1"/>
        <end position="32"/>
    </location>
</feature>
<reference evidence="3 4" key="1">
    <citation type="journal article" date="2019" name="Int. J. Syst. Evol. Microbiol.">
        <title>The Global Catalogue of Microorganisms (GCM) 10K type strain sequencing project: providing services to taxonomists for standard genome sequencing and annotation.</title>
        <authorList>
            <consortium name="The Broad Institute Genomics Platform"/>
            <consortium name="The Broad Institute Genome Sequencing Center for Infectious Disease"/>
            <person name="Wu L."/>
            <person name="Ma J."/>
        </authorList>
    </citation>
    <scope>NUCLEOTIDE SEQUENCE [LARGE SCALE GENOMIC DNA]</scope>
    <source>
        <strain evidence="3 4">JCM 15313</strain>
    </source>
</reference>
<evidence type="ECO:0000313" key="4">
    <source>
        <dbReference type="Proteomes" id="UP001501585"/>
    </source>
</evidence>
<dbReference type="RefSeq" id="WP_344100205.1">
    <property type="nucleotide sequence ID" value="NZ_BAAAPC010000004.1"/>
</dbReference>
<keyword evidence="2" id="KW-0732">Signal</keyword>
<feature type="chain" id="PRO_5045312856" evidence="2">
    <location>
        <begin position="33"/>
        <end position="194"/>
    </location>
</feature>
<evidence type="ECO:0000256" key="2">
    <source>
        <dbReference type="SAM" id="SignalP"/>
    </source>
</evidence>
<dbReference type="EMBL" id="BAAAPC010000004">
    <property type="protein sequence ID" value="GAA1989138.1"/>
    <property type="molecule type" value="Genomic_DNA"/>
</dbReference>
<gene>
    <name evidence="3" type="ORF">GCM10009799_13590</name>
</gene>
<dbReference type="Proteomes" id="UP001501585">
    <property type="component" value="Unassembled WGS sequence"/>
</dbReference>
<evidence type="ECO:0000313" key="3">
    <source>
        <dbReference type="EMBL" id="GAA1989138.1"/>
    </source>
</evidence>
<keyword evidence="4" id="KW-1185">Reference proteome</keyword>
<accession>A0ABN2SLZ3</accession>
<feature type="compositionally biased region" description="Basic and acidic residues" evidence="1">
    <location>
        <begin position="39"/>
        <end position="57"/>
    </location>
</feature>
<organism evidence="3 4">
    <name type="scientific">Nocardiopsis rhodophaea</name>
    <dbReference type="NCBI Taxonomy" id="280238"/>
    <lineage>
        <taxon>Bacteria</taxon>
        <taxon>Bacillati</taxon>
        <taxon>Actinomycetota</taxon>
        <taxon>Actinomycetes</taxon>
        <taxon>Streptosporangiales</taxon>
        <taxon>Nocardiopsidaceae</taxon>
        <taxon>Nocardiopsis</taxon>
    </lineage>
</organism>
<feature type="region of interest" description="Disordered" evidence="1">
    <location>
        <begin position="26"/>
        <end position="102"/>
    </location>
</feature>
<sequence length="194" mass="21338">MQPTGTLARRIAAAGAGTAMALTLLGAAPADADPQVRGGPEHRDDNDDPKDDTPKDDAPEDDGSEDGTPEVHDPKDDDPKHDPWLYDPAIIEGGKVGSSTKTESGTIHMAYGTYLGVEYAWAWVQDPANPDEHLTLDVDLDGDRQWDDARYVRLGDRQYTPAYPTAKFQERAFQACVLTDTTKPCEEDLRTPWW</sequence>
<protein>
    <submittedName>
        <fullName evidence="3">Uncharacterized protein</fullName>
    </submittedName>
</protein>
<name>A0ABN2SLZ3_9ACTN</name>
<proteinExistence type="predicted"/>
<feature type="compositionally biased region" description="Acidic residues" evidence="1">
    <location>
        <begin position="58"/>
        <end position="68"/>
    </location>
</feature>
<evidence type="ECO:0000256" key="1">
    <source>
        <dbReference type="SAM" id="MobiDB-lite"/>
    </source>
</evidence>